<feature type="compositionally biased region" description="Low complexity" evidence="1">
    <location>
        <begin position="384"/>
        <end position="393"/>
    </location>
</feature>
<reference evidence="2 3" key="1">
    <citation type="journal article" date="2008" name="Nature">
        <title>The genome of Laccaria bicolor provides insights into mycorrhizal symbiosis.</title>
        <authorList>
            <person name="Martin F."/>
            <person name="Aerts A."/>
            <person name="Ahren D."/>
            <person name="Brun A."/>
            <person name="Danchin E.G.J."/>
            <person name="Duchaussoy F."/>
            <person name="Gibon J."/>
            <person name="Kohler A."/>
            <person name="Lindquist E."/>
            <person name="Pereda V."/>
            <person name="Salamov A."/>
            <person name="Shapiro H.J."/>
            <person name="Wuyts J."/>
            <person name="Blaudez D."/>
            <person name="Buee M."/>
            <person name="Brokstein P."/>
            <person name="Canbaeck B."/>
            <person name="Cohen D."/>
            <person name="Courty P.E."/>
            <person name="Coutinho P.M."/>
            <person name="Delaruelle C."/>
            <person name="Detter J.C."/>
            <person name="Deveau A."/>
            <person name="DiFazio S."/>
            <person name="Duplessis S."/>
            <person name="Fraissinet-Tachet L."/>
            <person name="Lucic E."/>
            <person name="Frey-Klett P."/>
            <person name="Fourrey C."/>
            <person name="Feussner I."/>
            <person name="Gay G."/>
            <person name="Grimwood J."/>
            <person name="Hoegger P.J."/>
            <person name="Jain P."/>
            <person name="Kilaru S."/>
            <person name="Labbe J."/>
            <person name="Lin Y.C."/>
            <person name="Legue V."/>
            <person name="Le Tacon F."/>
            <person name="Marmeisse R."/>
            <person name="Melayah D."/>
            <person name="Montanini B."/>
            <person name="Muratet M."/>
            <person name="Nehls U."/>
            <person name="Niculita-Hirzel H."/>
            <person name="Oudot-Le Secq M.P."/>
            <person name="Peter M."/>
            <person name="Quesneville H."/>
            <person name="Rajashekar B."/>
            <person name="Reich M."/>
            <person name="Rouhier N."/>
            <person name="Schmutz J."/>
            <person name="Yin T."/>
            <person name="Chalot M."/>
            <person name="Henrissat B."/>
            <person name="Kuees U."/>
            <person name="Lucas S."/>
            <person name="Van de Peer Y."/>
            <person name="Podila G.K."/>
            <person name="Polle A."/>
            <person name="Pukkila P.J."/>
            <person name="Richardson P.M."/>
            <person name="Rouze P."/>
            <person name="Sanders I.R."/>
            <person name="Stajich J.E."/>
            <person name="Tunlid A."/>
            <person name="Tuskan G."/>
            <person name="Grigoriev I.V."/>
        </authorList>
    </citation>
    <scope>NUCLEOTIDE SEQUENCE [LARGE SCALE GENOMIC DNA]</scope>
    <source>
        <strain evidence="3">S238N-H82 / ATCC MYA-4686</strain>
    </source>
</reference>
<proteinExistence type="predicted"/>
<dbReference type="RefSeq" id="XP_001882252.1">
    <property type="nucleotide sequence ID" value="XM_001882217.1"/>
</dbReference>
<dbReference type="GeneID" id="6077787"/>
<accession>B0DE42</accession>
<dbReference type="AlphaFoldDB" id="B0DE42"/>
<gene>
    <name evidence="2" type="ORF">LACBIDRAFT_328220</name>
</gene>
<protein>
    <submittedName>
        <fullName evidence="2">Predicted protein</fullName>
    </submittedName>
</protein>
<evidence type="ECO:0000313" key="3">
    <source>
        <dbReference type="Proteomes" id="UP000001194"/>
    </source>
</evidence>
<dbReference type="OrthoDB" id="3123203at2759"/>
<evidence type="ECO:0000256" key="1">
    <source>
        <dbReference type="SAM" id="MobiDB-lite"/>
    </source>
</evidence>
<feature type="compositionally biased region" description="Polar residues" evidence="1">
    <location>
        <begin position="409"/>
        <end position="421"/>
    </location>
</feature>
<dbReference type="HOGENOM" id="CLU_404418_0_0_1"/>
<dbReference type="EMBL" id="DS547105">
    <property type="protein sequence ID" value="EDR07321.1"/>
    <property type="molecule type" value="Genomic_DNA"/>
</dbReference>
<evidence type="ECO:0000313" key="2">
    <source>
        <dbReference type="EMBL" id="EDR07321.1"/>
    </source>
</evidence>
<dbReference type="InParanoid" id="B0DE42"/>
<name>B0DE42_LACBS</name>
<dbReference type="KEGG" id="lbc:LACBIDRAFT_328220"/>
<dbReference type="Proteomes" id="UP000001194">
    <property type="component" value="Unassembled WGS sequence"/>
</dbReference>
<feature type="region of interest" description="Disordered" evidence="1">
    <location>
        <begin position="384"/>
        <end position="421"/>
    </location>
</feature>
<sequence>MTAKFLNTYVPANHIRHGIVQISSYPFEILFDLIGPSPLDETLLNDEKLAIATLPSTPIILHVAGWDSLYYDFGVPRPGLLVLRGWCSFTLTLSVFQKSTVYWRKFKQIQKTKSRWPAQHASQLEGLFLLNDGLLPPAIQIEDDGALHVQPPDDSCELARVCEDLLKGIGTVVSPTEGRSATDIEDIKNITSNVPYHFRLTLNEQGPPPFLPNFSMSFRQGVVSSYYDDEVDEKTAIVHLRDLRRNDAKLFSTYVPSSLLVLQVPIDLTQNYALNMSSTLPLDALRVAVRSHVRFEQVHLLGPLALLKRGVPPINIMGNGTLDAQPHSTLARTRKHLIIGLRLVAVTSQRVAYFSLIYSYDFKNDCLSAMSSAVACLTFILRSPSSSSSTLSSDEGVTTSHKADRGHHTLQNQRQHPSDTQNVDKVFIEISDDSDSDLDVPLLPTFDEASGRQLWGWKPPPFDHGSQPLFAPLNRGLLPTTPARRPEETELLKKTLLTCLPGPSAPEPKSPITLMSTQLRVLNASHLSQQLSTKHKDIKHTRFLLSLRTIPRSGTKTSISDISLPPVPLTYAHHLRKPRVGPLSLRICISIGKDHLMSKCGSGNAMADARQPEVVPGVRSKRFSHPRLPEHQFQMLKSAGPTWIMKSTGIGVVASFSCFSVPSIIHSSANVSPDSIQLEA</sequence>
<keyword evidence="3" id="KW-1185">Reference proteome</keyword>
<organism evidence="3">
    <name type="scientific">Laccaria bicolor (strain S238N-H82 / ATCC MYA-4686)</name>
    <name type="common">Bicoloured deceiver</name>
    <name type="synonym">Laccaria laccata var. bicolor</name>
    <dbReference type="NCBI Taxonomy" id="486041"/>
    <lineage>
        <taxon>Eukaryota</taxon>
        <taxon>Fungi</taxon>
        <taxon>Dikarya</taxon>
        <taxon>Basidiomycota</taxon>
        <taxon>Agaricomycotina</taxon>
        <taxon>Agaricomycetes</taxon>
        <taxon>Agaricomycetidae</taxon>
        <taxon>Agaricales</taxon>
        <taxon>Agaricineae</taxon>
        <taxon>Hydnangiaceae</taxon>
        <taxon>Laccaria</taxon>
    </lineage>
</organism>